<keyword evidence="2" id="KW-1185">Reference proteome</keyword>
<dbReference type="Proteomes" id="UP000003494">
    <property type="component" value="Unassembled WGS sequence"/>
</dbReference>
<proteinExistence type="predicted"/>
<accession>C4GD27</accession>
<dbReference type="AlphaFoldDB" id="C4GD27"/>
<reference evidence="1" key="1">
    <citation type="submission" date="2009-04" db="EMBL/GenBank/DDBJ databases">
        <authorList>
            <person name="Weinstock G."/>
            <person name="Sodergren E."/>
            <person name="Clifton S."/>
            <person name="Fulton L."/>
            <person name="Fulton B."/>
            <person name="Courtney L."/>
            <person name="Fronick C."/>
            <person name="Harrison M."/>
            <person name="Strong C."/>
            <person name="Farmer C."/>
            <person name="Delahaunty K."/>
            <person name="Markovic C."/>
            <person name="Hall O."/>
            <person name="Minx P."/>
            <person name="Tomlinson C."/>
            <person name="Mitreva M."/>
            <person name="Nelson J."/>
            <person name="Hou S."/>
            <person name="Wollam A."/>
            <person name="Pepin K.H."/>
            <person name="Johnson M."/>
            <person name="Bhonagiri V."/>
            <person name="Nash W.E."/>
            <person name="Warren W."/>
            <person name="Chinwalla A."/>
            <person name="Mardis E.R."/>
            <person name="Wilson R.K."/>
        </authorList>
    </citation>
    <scope>NUCLEOTIDE SEQUENCE [LARGE SCALE GENOMIC DNA]</scope>
    <source>
        <strain evidence="1">DSM 14600</strain>
    </source>
</reference>
<sequence length="43" mass="4579">MKTGFPSSRHSSSSMDCNSSFSADYHSSFSVEKGGASFGNKLQ</sequence>
<dbReference type="EMBL" id="ACIP02000004">
    <property type="protein sequence ID" value="EEP27877.1"/>
    <property type="molecule type" value="Genomic_DNA"/>
</dbReference>
<evidence type="ECO:0000313" key="1">
    <source>
        <dbReference type="EMBL" id="EEP27877.1"/>
    </source>
</evidence>
<dbReference type="STRING" id="626523.GCWU000342_01871"/>
<comment type="caution">
    <text evidence="1">The sequence shown here is derived from an EMBL/GenBank/DDBJ whole genome shotgun (WGS) entry which is preliminary data.</text>
</comment>
<name>C4GD27_9FIRM</name>
<dbReference type="HOGENOM" id="CLU_3239597_0_0_9"/>
<organism evidence="1 2">
    <name type="scientific">Shuttleworthella satelles DSM 14600</name>
    <dbReference type="NCBI Taxonomy" id="626523"/>
    <lineage>
        <taxon>Bacteria</taxon>
        <taxon>Bacillati</taxon>
        <taxon>Bacillota</taxon>
        <taxon>Clostridia</taxon>
        <taxon>Lachnospirales</taxon>
        <taxon>Lachnospiraceae</taxon>
        <taxon>Shuttleworthella</taxon>
    </lineage>
</organism>
<protein>
    <submittedName>
        <fullName evidence="1">Uncharacterized protein</fullName>
    </submittedName>
</protein>
<gene>
    <name evidence="1" type="ORF">GCWU000342_01871</name>
</gene>
<evidence type="ECO:0000313" key="2">
    <source>
        <dbReference type="Proteomes" id="UP000003494"/>
    </source>
</evidence>